<keyword evidence="3" id="KW-0472">Membrane</keyword>
<dbReference type="PANTHER" id="PTHR44068">
    <property type="entry name" value="ZGC:194242"/>
    <property type="match status" value="1"/>
</dbReference>
<dbReference type="InterPro" id="IPR013216">
    <property type="entry name" value="Methyltransf_11"/>
</dbReference>
<dbReference type="InParanoid" id="A0A194XB63"/>
<sequence>MSSDEKEPLINKNQSLQDYYASLESRIGYRFVLGGTRHFGFYTRGTYWPFPIGKALRAMEDNLIGTLDLEKGSKVLDAGCGAGYVAIHLAEEGYRVHGIDVVDHHIVKARRNVKTQGLEGTITVTKGDYHHLDAFADDSFDGAYTMETFVHATEPEAAAAEFFRVIRPGGSIAMYEYDHLDFSTQPEEVGDSWTAINKHAAMPAYDRFQQGVLKGILEEVGFEDVEVKDLSDNVLPMLRLFYILAFIPYLIIAFLGLKSYFINTVAGYEGYVYRDAARYISVSGKKPLAAGEVEPSEEKKLR</sequence>
<dbReference type="RefSeq" id="XP_018071766.1">
    <property type="nucleotide sequence ID" value="XM_018214887.1"/>
</dbReference>
<dbReference type="PANTHER" id="PTHR44068:SF1">
    <property type="entry name" value="HYPOTHETICAL LOC100005854"/>
    <property type="match status" value="1"/>
</dbReference>
<evidence type="ECO:0000256" key="3">
    <source>
        <dbReference type="SAM" id="Phobius"/>
    </source>
</evidence>
<evidence type="ECO:0000256" key="1">
    <source>
        <dbReference type="ARBA" id="ARBA00022679"/>
    </source>
</evidence>
<evidence type="ECO:0000259" key="4">
    <source>
        <dbReference type="Pfam" id="PF08241"/>
    </source>
</evidence>
<dbReference type="OrthoDB" id="540004at2759"/>
<dbReference type="Pfam" id="PF08241">
    <property type="entry name" value="Methyltransf_11"/>
    <property type="match status" value="1"/>
</dbReference>
<dbReference type="InterPro" id="IPR050447">
    <property type="entry name" value="Erg6_SMT_methyltransf"/>
</dbReference>
<dbReference type="SUPFAM" id="SSF53335">
    <property type="entry name" value="S-adenosyl-L-methionine-dependent methyltransferases"/>
    <property type="match status" value="1"/>
</dbReference>
<keyword evidence="3" id="KW-0812">Transmembrane</keyword>
<keyword evidence="6" id="KW-1185">Reference proteome</keyword>
<protein>
    <submittedName>
        <fullName evidence="5">S-adenosyl-L-methionine-dependent methyltransferase</fullName>
    </submittedName>
</protein>
<dbReference type="KEGG" id="psco:LY89DRAFT_684462"/>
<dbReference type="CDD" id="cd02440">
    <property type="entry name" value="AdoMet_MTases"/>
    <property type="match status" value="1"/>
</dbReference>
<evidence type="ECO:0000313" key="5">
    <source>
        <dbReference type="EMBL" id="KUJ17411.1"/>
    </source>
</evidence>
<dbReference type="GeneID" id="28824613"/>
<dbReference type="Gene3D" id="3.40.50.150">
    <property type="entry name" value="Vaccinia Virus protein VP39"/>
    <property type="match status" value="1"/>
</dbReference>
<feature type="domain" description="Methyltransferase type 11" evidence="4">
    <location>
        <begin position="76"/>
        <end position="173"/>
    </location>
</feature>
<proteinExistence type="inferred from homology"/>
<dbReference type="GO" id="GO:0005783">
    <property type="term" value="C:endoplasmic reticulum"/>
    <property type="evidence" value="ECO:0007669"/>
    <property type="project" value="TreeGrafter"/>
</dbReference>
<dbReference type="GO" id="GO:0032259">
    <property type="term" value="P:methylation"/>
    <property type="evidence" value="ECO:0007669"/>
    <property type="project" value="UniProtKB-KW"/>
</dbReference>
<accession>A0A194XB63</accession>
<keyword evidence="5" id="KW-0489">Methyltransferase</keyword>
<dbReference type="AlphaFoldDB" id="A0A194XB63"/>
<feature type="transmembrane region" description="Helical" evidence="3">
    <location>
        <begin position="240"/>
        <end position="257"/>
    </location>
</feature>
<name>A0A194XB63_MOLSC</name>
<dbReference type="InterPro" id="IPR029063">
    <property type="entry name" value="SAM-dependent_MTases_sf"/>
</dbReference>
<dbReference type="Proteomes" id="UP000070700">
    <property type="component" value="Unassembled WGS sequence"/>
</dbReference>
<evidence type="ECO:0000256" key="2">
    <source>
        <dbReference type="ARBA" id="ARBA00038188"/>
    </source>
</evidence>
<dbReference type="GO" id="GO:0003838">
    <property type="term" value="F:sterol 24-C-methyltransferase activity"/>
    <property type="evidence" value="ECO:0007669"/>
    <property type="project" value="TreeGrafter"/>
</dbReference>
<reference evidence="5 6" key="1">
    <citation type="submission" date="2015-10" db="EMBL/GenBank/DDBJ databases">
        <title>Full genome of DAOMC 229536 Phialocephala scopiformis, a fungal endophyte of spruce producing the potent anti-insectan compound rugulosin.</title>
        <authorList>
            <consortium name="DOE Joint Genome Institute"/>
            <person name="Walker A.K."/>
            <person name="Frasz S.L."/>
            <person name="Seifert K.A."/>
            <person name="Miller J.D."/>
            <person name="Mondo S.J."/>
            <person name="Labutti K."/>
            <person name="Lipzen A."/>
            <person name="Dockter R."/>
            <person name="Kennedy M."/>
            <person name="Grigoriev I.V."/>
            <person name="Spatafora J.W."/>
        </authorList>
    </citation>
    <scope>NUCLEOTIDE SEQUENCE [LARGE SCALE GENOMIC DNA]</scope>
    <source>
        <strain evidence="5 6">CBS 120377</strain>
    </source>
</reference>
<keyword evidence="1 5" id="KW-0808">Transferase</keyword>
<evidence type="ECO:0000313" key="6">
    <source>
        <dbReference type="Proteomes" id="UP000070700"/>
    </source>
</evidence>
<dbReference type="GO" id="GO:0006696">
    <property type="term" value="P:ergosterol biosynthetic process"/>
    <property type="evidence" value="ECO:0007669"/>
    <property type="project" value="TreeGrafter"/>
</dbReference>
<gene>
    <name evidence="5" type="ORF">LY89DRAFT_684462</name>
</gene>
<organism evidence="5 6">
    <name type="scientific">Mollisia scopiformis</name>
    <name type="common">Conifer needle endophyte fungus</name>
    <name type="synonym">Phialocephala scopiformis</name>
    <dbReference type="NCBI Taxonomy" id="149040"/>
    <lineage>
        <taxon>Eukaryota</taxon>
        <taxon>Fungi</taxon>
        <taxon>Dikarya</taxon>
        <taxon>Ascomycota</taxon>
        <taxon>Pezizomycotina</taxon>
        <taxon>Leotiomycetes</taxon>
        <taxon>Helotiales</taxon>
        <taxon>Mollisiaceae</taxon>
        <taxon>Mollisia</taxon>
    </lineage>
</organism>
<comment type="similarity">
    <text evidence="2">Belongs to the class I-like SAM-binding methyltransferase superfamily. Erg6/SMT family.</text>
</comment>
<dbReference type="STRING" id="149040.A0A194XB63"/>
<dbReference type="EMBL" id="KQ947414">
    <property type="protein sequence ID" value="KUJ17411.1"/>
    <property type="molecule type" value="Genomic_DNA"/>
</dbReference>
<keyword evidence="3" id="KW-1133">Transmembrane helix</keyword>